<protein>
    <submittedName>
        <fullName evidence="1">Uncharacterized protein</fullName>
    </submittedName>
</protein>
<proteinExistence type="predicted"/>
<reference evidence="1 2" key="1">
    <citation type="submission" date="2018-11" db="EMBL/GenBank/DDBJ databases">
        <authorList>
            <consortium name="Pathogen Informatics"/>
        </authorList>
    </citation>
    <scope>NUCLEOTIDE SEQUENCE [LARGE SCALE GENOMIC DNA]</scope>
</reference>
<evidence type="ECO:0000313" key="1">
    <source>
        <dbReference type="EMBL" id="VDN31168.1"/>
    </source>
</evidence>
<dbReference type="EMBL" id="UYRV01118461">
    <property type="protein sequence ID" value="VDN31168.1"/>
    <property type="molecule type" value="Genomic_DNA"/>
</dbReference>
<sequence>MAHLPGTKKLYAKDNEEPRVFETIFSEFVVRALVTANFTNHHNEAEPYTMCGGAGTEYGRYRLELQLLTEPHEIAQIAVSK</sequence>
<accession>A0A3P7N6W4</accession>
<organism evidence="1 2">
    <name type="scientific">Cylicostephanus goldi</name>
    <name type="common">Nematode worm</name>
    <dbReference type="NCBI Taxonomy" id="71465"/>
    <lineage>
        <taxon>Eukaryota</taxon>
        <taxon>Metazoa</taxon>
        <taxon>Ecdysozoa</taxon>
        <taxon>Nematoda</taxon>
        <taxon>Chromadorea</taxon>
        <taxon>Rhabditida</taxon>
        <taxon>Rhabditina</taxon>
        <taxon>Rhabditomorpha</taxon>
        <taxon>Strongyloidea</taxon>
        <taxon>Strongylidae</taxon>
        <taxon>Cylicostephanus</taxon>
    </lineage>
</organism>
<evidence type="ECO:0000313" key="2">
    <source>
        <dbReference type="Proteomes" id="UP000271889"/>
    </source>
</evidence>
<dbReference type="AlphaFoldDB" id="A0A3P7N6W4"/>
<keyword evidence="2" id="KW-1185">Reference proteome</keyword>
<name>A0A3P7N6W4_CYLGO</name>
<gene>
    <name evidence="1" type="ORF">CGOC_LOCUS11741</name>
</gene>
<dbReference type="Proteomes" id="UP000271889">
    <property type="component" value="Unassembled WGS sequence"/>
</dbReference>